<comment type="pathway">
    <text evidence="2 12">Aminoacyl-tRNA biosynthesis; selenocysteinyl-tRNA(Sec) biosynthesis; L-seryl-tRNA(Sec) from L-serine and tRNA(Sec): step 1/1.</text>
</comment>
<accession>A0ABS1SZD0</accession>
<dbReference type="HAMAP" id="MF_00176">
    <property type="entry name" value="Ser_tRNA_synth_type1"/>
    <property type="match status" value="1"/>
</dbReference>
<evidence type="ECO:0000259" key="13">
    <source>
        <dbReference type="PROSITE" id="PS50862"/>
    </source>
</evidence>
<evidence type="ECO:0000256" key="9">
    <source>
        <dbReference type="ARBA" id="ARBA00023146"/>
    </source>
</evidence>
<evidence type="ECO:0000256" key="1">
    <source>
        <dbReference type="ARBA" id="ARBA00004496"/>
    </source>
</evidence>
<evidence type="ECO:0000256" key="6">
    <source>
        <dbReference type="ARBA" id="ARBA00022741"/>
    </source>
</evidence>
<dbReference type="CDD" id="cd00770">
    <property type="entry name" value="SerRS_core"/>
    <property type="match status" value="1"/>
</dbReference>
<proteinExistence type="inferred from homology"/>
<evidence type="ECO:0000256" key="8">
    <source>
        <dbReference type="ARBA" id="ARBA00022917"/>
    </source>
</evidence>
<feature type="binding site" evidence="12">
    <location>
        <position position="289"/>
    </location>
    <ligand>
        <name>L-serine</name>
        <dbReference type="ChEBI" id="CHEBI:33384"/>
    </ligand>
</feature>
<feature type="binding site" evidence="12">
    <location>
        <begin position="266"/>
        <end position="268"/>
    </location>
    <ligand>
        <name>ATP</name>
        <dbReference type="ChEBI" id="CHEBI:30616"/>
    </ligand>
</feature>
<dbReference type="SUPFAM" id="SSF46589">
    <property type="entry name" value="tRNA-binding arm"/>
    <property type="match status" value="1"/>
</dbReference>
<name>A0ABS1SZD0_9GAMM</name>
<dbReference type="PRINTS" id="PR00981">
    <property type="entry name" value="TRNASYNTHSER"/>
</dbReference>
<feature type="domain" description="Aminoacyl-transfer RNA synthetases class-II family profile" evidence="13">
    <location>
        <begin position="171"/>
        <end position="414"/>
    </location>
</feature>
<dbReference type="SUPFAM" id="SSF55681">
    <property type="entry name" value="Class II aaRS and biotin synthetases"/>
    <property type="match status" value="1"/>
</dbReference>
<dbReference type="InterPro" id="IPR010978">
    <property type="entry name" value="tRNA-bd_arm"/>
</dbReference>
<dbReference type="InterPro" id="IPR006195">
    <property type="entry name" value="aa-tRNA-synth_II"/>
</dbReference>
<evidence type="ECO:0000256" key="11">
    <source>
        <dbReference type="ARBA" id="ARBA00048823"/>
    </source>
</evidence>
<evidence type="ECO:0000256" key="3">
    <source>
        <dbReference type="ARBA" id="ARBA00010728"/>
    </source>
</evidence>
<keyword evidence="9 12" id="KW-0030">Aminoacyl-tRNA synthetase</keyword>
<comment type="catalytic activity">
    <reaction evidence="11 12">
        <text>tRNA(Ser) + L-serine + ATP = L-seryl-tRNA(Ser) + AMP + diphosphate + H(+)</text>
        <dbReference type="Rhea" id="RHEA:12292"/>
        <dbReference type="Rhea" id="RHEA-COMP:9669"/>
        <dbReference type="Rhea" id="RHEA-COMP:9703"/>
        <dbReference type="ChEBI" id="CHEBI:15378"/>
        <dbReference type="ChEBI" id="CHEBI:30616"/>
        <dbReference type="ChEBI" id="CHEBI:33019"/>
        <dbReference type="ChEBI" id="CHEBI:33384"/>
        <dbReference type="ChEBI" id="CHEBI:78442"/>
        <dbReference type="ChEBI" id="CHEBI:78533"/>
        <dbReference type="ChEBI" id="CHEBI:456215"/>
        <dbReference type="EC" id="6.1.1.11"/>
    </reaction>
</comment>
<gene>
    <name evidence="12 14" type="primary">serS</name>
    <name evidence="14" type="ORF">JMA39_12280</name>
</gene>
<keyword evidence="8 12" id="KW-0648">Protein biosynthesis</keyword>
<feature type="binding site" evidence="12">
    <location>
        <begin position="353"/>
        <end position="356"/>
    </location>
    <ligand>
        <name>ATP</name>
        <dbReference type="ChEBI" id="CHEBI:30616"/>
    </ligand>
</feature>
<dbReference type="PANTHER" id="PTHR43697:SF1">
    <property type="entry name" value="SERINE--TRNA LIGASE"/>
    <property type="match status" value="1"/>
</dbReference>
<dbReference type="RefSeq" id="WP_202722150.1">
    <property type="nucleotide sequence ID" value="NZ_BPEX01000005.1"/>
</dbReference>
<evidence type="ECO:0000256" key="7">
    <source>
        <dbReference type="ARBA" id="ARBA00022840"/>
    </source>
</evidence>
<dbReference type="EC" id="6.1.1.11" evidence="12"/>
<keyword evidence="6 12" id="KW-0547">Nucleotide-binding</keyword>
<dbReference type="GO" id="GO:0004828">
    <property type="term" value="F:serine-tRNA ligase activity"/>
    <property type="evidence" value="ECO:0007669"/>
    <property type="project" value="UniProtKB-EC"/>
</dbReference>
<dbReference type="PIRSF" id="PIRSF001529">
    <property type="entry name" value="Ser-tRNA-synth_IIa"/>
    <property type="match status" value="1"/>
</dbReference>
<dbReference type="Gene3D" id="1.10.287.40">
    <property type="entry name" value="Serine-tRNA synthetase, tRNA binding domain"/>
    <property type="match status" value="1"/>
</dbReference>
<dbReference type="PANTHER" id="PTHR43697">
    <property type="entry name" value="SERYL-TRNA SYNTHETASE"/>
    <property type="match status" value="1"/>
</dbReference>
<feature type="binding site" evidence="12">
    <location>
        <position position="389"/>
    </location>
    <ligand>
        <name>L-serine</name>
        <dbReference type="ChEBI" id="CHEBI:33384"/>
    </ligand>
</feature>
<comment type="function">
    <text evidence="12">Catalyzes the attachment of serine to tRNA(Ser). Is also able to aminoacylate tRNA(Sec) with serine, to form the misacylated tRNA L-seryl-tRNA(Sec), which will be further converted into selenocysteinyl-tRNA(Sec).</text>
</comment>
<evidence type="ECO:0000256" key="4">
    <source>
        <dbReference type="ARBA" id="ARBA00022490"/>
    </source>
</evidence>
<keyword evidence="4 12" id="KW-0963">Cytoplasm</keyword>
<dbReference type="InterPro" id="IPR033729">
    <property type="entry name" value="SerRS_core"/>
</dbReference>
<evidence type="ECO:0000313" key="14">
    <source>
        <dbReference type="EMBL" id="MBL4913897.1"/>
    </source>
</evidence>
<evidence type="ECO:0000256" key="2">
    <source>
        <dbReference type="ARBA" id="ARBA00005045"/>
    </source>
</evidence>
<evidence type="ECO:0000256" key="12">
    <source>
        <dbReference type="HAMAP-Rule" id="MF_00176"/>
    </source>
</evidence>
<dbReference type="Pfam" id="PF02403">
    <property type="entry name" value="Seryl_tRNA_N"/>
    <property type="match status" value="1"/>
</dbReference>
<dbReference type="Proteomes" id="UP000604898">
    <property type="component" value="Unassembled WGS sequence"/>
</dbReference>
<evidence type="ECO:0000313" key="15">
    <source>
        <dbReference type="Proteomes" id="UP000604898"/>
    </source>
</evidence>
<dbReference type="InterPro" id="IPR002317">
    <property type="entry name" value="Ser-tRNA-ligase_type_1"/>
</dbReference>
<dbReference type="InterPro" id="IPR015866">
    <property type="entry name" value="Ser-tRNA-synth_1_N"/>
</dbReference>
<comment type="caution">
    <text evidence="12">Lacks conserved residue(s) required for the propagation of feature annotation.</text>
</comment>
<comment type="subcellular location">
    <subcellularLocation>
        <location evidence="1 12">Cytoplasm</location>
    </subcellularLocation>
</comment>
<organism evidence="14 15">
    <name type="scientific">Shewanella schlegeliana</name>
    <dbReference type="NCBI Taxonomy" id="190308"/>
    <lineage>
        <taxon>Bacteria</taxon>
        <taxon>Pseudomonadati</taxon>
        <taxon>Pseudomonadota</taxon>
        <taxon>Gammaproteobacteria</taxon>
        <taxon>Alteromonadales</taxon>
        <taxon>Shewanellaceae</taxon>
        <taxon>Shewanella</taxon>
    </lineage>
</organism>
<comment type="catalytic activity">
    <reaction evidence="10 12">
        <text>tRNA(Sec) + L-serine + ATP = L-seryl-tRNA(Sec) + AMP + diphosphate + H(+)</text>
        <dbReference type="Rhea" id="RHEA:42580"/>
        <dbReference type="Rhea" id="RHEA-COMP:9742"/>
        <dbReference type="Rhea" id="RHEA-COMP:10128"/>
        <dbReference type="ChEBI" id="CHEBI:15378"/>
        <dbReference type="ChEBI" id="CHEBI:30616"/>
        <dbReference type="ChEBI" id="CHEBI:33019"/>
        <dbReference type="ChEBI" id="CHEBI:33384"/>
        <dbReference type="ChEBI" id="CHEBI:78442"/>
        <dbReference type="ChEBI" id="CHEBI:78533"/>
        <dbReference type="ChEBI" id="CHEBI:456215"/>
        <dbReference type="EC" id="6.1.1.11"/>
    </reaction>
</comment>
<dbReference type="EMBL" id="JAESVD010000006">
    <property type="protein sequence ID" value="MBL4913897.1"/>
    <property type="molecule type" value="Genomic_DNA"/>
</dbReference>
<comment type="similarity">
    <text evidence="3 12">Belongs to the class-II aminoacyl-tRNA synthetase family. Type-1 seryl-tRNA synthetase subfamily.</text>
</comment>
<protein>
    <recommendedName>
        <fullName evidence="12">Serine--tRNA ligase</fullName>
        <ecNumber evidence="12">6.1.1.11</ecNumber>
    </recommendedName>
    <alternativeName>
        <fullName evidence="12">Seryl-tRNA synthetase</fullName>
        <shortName evidence="12">SerRS</shortName>
    </alternativeName>
    <alternativeName>
        <fullName evidence="12">Seryl-tRNA(Ser/Sec) synthetase</fullName>
    </alternativeName>
</protein>
<dbReference type="PROSITE" id="PS50862">
    <property type="entry name" value="AA_TRNA_LIGASE_II"/>
    <property type="match status" value="1"/>
</dbReference>
<dbReference type="InterPro" id="IPR002314">
    <property type="entry name" value="aa-tRNA-synt_IIb"/>
</dbReference>
<evidence type="ECO:0000256" key="5">
    <source>
        <dbReference type="ARBA" id="ARBA00022598"/>
    </source>
</evidence>
<keyword evidence="7 12" id="KW-0067">ATP-binding</keyword>
<keyword evidence="5 12" id="KW-0436">Ligase</keyword>
<keyword evidence="15" id="KW-1185">Reference proteome</keyword>
<feature type="binding site" evidence="12">
    <location>
        <begin position="235"/>
        <end position="237"/>
    </location>
    <ligand>
        <name>L-serine</name>
        <dbReference type="ChEBI" id="CHEBI:33384"/>
    </ligand>
</feature>
<sequence>MLDQKFLRSELEVTAERLATRGFILDVERLSKLEESRKSLQVATEELQASRNAISKSIGQAKAKGEDVAPIMAQVGSLGADLDAKKAELSALLEELNAIAMSVPNLPDESVPTGADESENVEVRRWGTPKEFDFDVKDHVELGENVNGLDFKNAVKITGSRFIVMKGQIARMHRALAQFMLDLHTTEHGYTEAYVPLLVNEDSLLGTGQLPKFGEDLFHTKPATEEGQGLSLIPTAEVPLTNLVRDTIVEEDELPIKLTAHTPCFRSEAGSYGRDTRGLIRQHQFDKVEMVQLVKPEDSMQALEELTGHAEVVLQKLGLPYRTVVLCTGDMGFGSAKTYDIEVWLPAQNTYREISSCSNMQDFQARRMQARYKGKADKKPSLLHTLNGSGLAVGRTLVAVIENYQNADGSITVPEALRSYMGGLEKIG</sequence>
<evidence type="ECO:0000256" key="10">
    <source>
        <dbReference type="ARBA" id="ARBA00047929"/>
    </source>
</evidence>
<reference evidence="14 15" key="1">
    <citation type="submission" date="2021-01" db="EMBL/GenBank/DDBJ databases">
        <title>Genome sequence of Shewanella schlegeliana JCM 11561.</title>
        <authorList>
            <person name="Zhang H."/>
            <person name="Li C."/>
        </authorList>
    </citation>
    <scope>NUCLEOTIDE SEQUENCE [LARGE SCALE GENOMIC DNA]</scope>
    <source>
        <strain evidence="14 15">JCM 11561</strain>
    </source>
</reference>
<dbReference type="InterPro" id="IPR042103">
    <property type="entry name" value="SerRS_1_N_sf"/>
</dbReference>
<dbReference type="Pfam" id="PF00587">
    <property type="entry name" value="tRNA-synt_2b"/>
    <property type="match status" value="1"/>
</dbReference>
<comment type="domain">
    <text evidence="12">Consists of two distinct domains, a catalytic core and a N-terminal extension that is involved in tRNA binding.</text>
</comment>
<comment type="subunit">
    <text evidence="12">Homodimer. The tRNA molecule binds across the dimer.</text>
</comment>
<dbReference type="Gene3D" id="3.30.930.10">
    <property type="entry name" value="Bira Bifunctional Protein, Domain 2"/>
    <property type="match status" value="1"/>
</dbReference>
<comment type="caution">
    <text evidence="14">The sequence shown here is derived from an EMBL/GenBank/DDBJ whole genome shotgun (WGS) entry which is preliminary data.</text>
</comment>
<dbReference type="NCBIfam" id="TIGR00414">
    <property type="entry name" value="serS"/>
    <property type="match status" value="1"/>
</dbReference>
<dbReference type="InterPro" id="IPR045864">
    <property type="entry name" value="aa-tRNA-synth_II/BPL/LPL"/>
</dbReference>